<dbReference type="Gene3D" id="3.40.50.720">
    <property type="entry name" value="NAD(P)-binding Rossmann-like Domain"/>
    <property type="match status" value="2"/>
</dbReference>
<gene>
    <name evidence="4" type="ORF">LCGC14_0531950</name>
</gene>
<dbReference type="SUPFAM" id="SSF55347">
    <property type="entry name" value="Glyceraldehyde-3-phosphate dehydrogenase-like, C-terminal domain"/>
    <property type="match status" value="1"/>
</dbReference>
<reference evidence="4" key="1">
    <citation type="journal article" date="2015" name="Nature">
        <title>Complex archaea that bridge the gap between prokaryotes and eukaryotes.</title>
        <authorList>
            <person name="Spang A."/>
            <person name="Saw J.H."/>
            <person name="Jorgensen S.L."/>
            <person name="Zaremba-Niedzwiedzka K."/>
            <person name="Martijn J."/>
            <person name="Lind A.E."/>
            <person name="van Eijk R."/>
            <person name="Schleper C."/>
            <person name="Guy L."/>
            <person name="Ettema T.J."/>
        </authorList>
    </citation>
    <scope>NUCLEOTIDE SEQUENCE</scope>
</reference>
<accession>A0A0F9SDR7</accession>
<dbReference type="InterPro" id="IPR032095">
    <property type="entry name" value="Sacchrp_dh-like_C"/>
</dbReference>
<name>A0A0F9SDR7_9ZZZZ</name>
<dbReference type="InterPro" id="IPR051168">
    <property type="entry name" value="AASS"/>
</dbReference>
<dbReference type="InterPro" id="IPR005097">
    <property type="entry name" value="Sacchrp_dh_NADP-bd"/>
</dbReference>
<keyword evidence="1" id="KW-0560">Oxidoreductase</keyword>
<dbReference type="PANTHER" id="PTHR11133:SF22">
    <property type="entry name" value="ALPHA-AMINOADIPIC SEMIALDEHYDE SYNTHASE, MITOCHONDRIAL"/>
    <property type="match status" value="1"/>
</dbReference>
<evidence type="ECO:0008006" key="5">
    <source>
        <dbReference type="Google" id="ProtNLM"/>
    </source>
</evidence>
<dbReference type="SUPFAM" id="SSF51735">
    <property type="entry name" value="NAD(P)-binding Rossmann-fold domains"/>
    <property type="match status" value="1"/>
</dbReference>
<proteinExistence type="predicted"/>
<dbReference type="Gene3D" id="3.30.360.10">
    <property type="entry name" value="Dihydrodipicolinate Reductase, domain 2"/>
    <property type="match status" value="1"/>
</dbReference>
<dbReference type="Pfam" id="PF03435">
    <property type="entry name" value="Sacchrp_dh_NADP"/>
    <property type="match status" value="1"/>
</dbReference>
<sequence>MGAGKMGIVLAKDLIESDNRNKVTLVDISSKRLQKAKEFIKSERLIPLQRDLEKERQRQEIFEGQDVALAALLHKHSLLALETAVLKGVHFADLVGEKALNRFKYDSEAKKKKVTIISGLGVSPGITNICVGRAVHLLDEVEKAMIYVGGNPVHPKPPLNYRIVYAVESLLDFYERNALVFMKGKIKEVPPLSGVEPIQFPHPFSEMECFYTDGLNSLVHTMKGKIKGELAEKTIRYKGHAQGIKILKECGFFSRQPIELHNAKVIPRELLEVLLASKMKLGKERDATLLRVVVEGKKSNKPTTHIFEMIDHYDSEKDYTSMGKTTSFPASIAAQMIASGKIAQRGSLFPEEIFQSELYQPFMHALKERGVVVTHKVISD</sequence>
<dbReference type="InterPro" id="IPR036291">
    <property type="entry name" value="NAD(P)-bd_dom_sf"/>
</dbReference>
<evidence type="ECO:0000259" key="3">
    <source>
        <dbReference type="Pfam" id="PF16653"/>
    </source>
</evidence>
<organism evidence="4">
    <name type="scientific">marine sediment metagenome</name>
    <dbReference type="NCBI Taxonomy" id="412755"/>
    <lineage>
        <taxon>unclassified sequences</taxon>
        <taxon>metagenomes</taxon>
        <taxon>ecological metagenomes</taxon>
    </lineage>
</organism>
<evidence type="ECO:0000259" key="2">
    <source>
        <dbReference type="Pfam" id="PF03435"/>
    </source>
</evidence>
<evidence type="ECO:0000256" key="1">
    <source>
        <dbReference type="ARBA" id="ARBA00023002"/>
    </source>
</evidence>
<dbReference type="Pfam" id="PF16653">
    <property type="entry name" value="Sacchrp_dh_C"/>
    <property type="match status" value="1"/>
</dbReference>
<dbReference type="GO" id="GO:0016491">
    <property type="term" value="F:oxidoreductase activity"/>
    <property type="evidence" value="ECO:0007669"/>
    <property type="project" value="UniProtKB-KW"/>
</dbReference>
<feature type="domain" description="Saccharopine dehydrogenase-like C-terminal" evidence="3">
    <location>
        <begin position="121"/>
        <end position="371"/>
    </location>
</feature>
<comment type="caution">
    <text evidence="4">The sequence shown here is derived from an EMBL/GenBank/DDBJ whole genome shotgun (WGS) entry which is preliminary data.</text>
</comment>
<dbReference type="PANTHER" id="PTHR11133">
    <property type="entry name" value="SACCHAROPINE DEHYDROGENASE"/>
    <property type="match status" value="1"/>
</dbReference>
<dbReference type="AlphaFoldDB" id="A0A0F9SDR7"/>
<evidence type="ECO:0000313" key="4">
    <source>
        <dbReference type="EMBL" id="KKN60437.1"/>
    </source>
</evidence>
<feature type="domain" description="Saccharopine dehydrogenase NADP binding" evidence="2">
    <location>
        <begin position="2"/>
        <end position="117"/>
    </location>
</feature>
<protein>
    <recommendedName>
        <fullName evidence="5">Saccharopine dehydrogenase-like C-terminal domain-containing protein</fullName>
    </recommendedName>
</protein>
<dbReference type="EMBL" id="LAZR01000696">
    <property type="protein sequence ID" value="KKN60437.1"/>
    <property type="molecule type" value="Genomic_DNA"/>
</dbReference>